<evidence type="ECO:0000256" key="1">
    <source>
        <dbReference type="SAM" id="MobiDB-lite"/>
    </source>
</evidence>
<evidence type="ECO:0000313" key="3">
    <source>
        <dbReference type="WBParaSite" id="ALUE_0000884901-mRNA-1"/>
    </source>
</evidence>
<dbReference type="WBParaSite" id="ALUE_0000884901-mRNA-1">
    <property type="protein sequence ID" value="ALUE_0000884901-mRNA-1"/>
    <property type="gene ID" value="ALUE_0000884901"/>
</dbReference>
<keyword evidence="2" id="KW-1185">Reference proteome</keyword>
<protein>
    <submittedName>
        <fullName evidence="3">Uncharacterized protein</fullName>
    </submittedName>
</protein>
<dbReference type="Proteomes" id="UP000036681">
    <property type="component" value="Unplaced"/>
</dbReference>
<feature type="compositionally biased region" description="Polar residues" evidence="1">
    <location>
        <begin position="65"/>
        <end position="80"/>
    </location>
</feature>
<sequence length="96" mass="10426">MNQRRWFSGRMLACHAGGPGPIPGRRNTEEILTSVGGSVVECSPATRAARVRFPADATRLKPCSASRNGQASAPRQNTKVESQKQKQHDPASVVQW</sequence>
<accession>A0A0M3HZ14</accession>
<feature type="region of interest" description="Disordered" evidence="1">
    <location>
        <begin position="59"/>
        <end position="96"/>
    </location>
</feature>
<reference evidence="3" key="1">
    <citation type="submission" date="2017-02" db="UniProtKB">
        <authorList>
            <consortium name="WormBaseParasite"/>
        </authorList>
    </citation>
    <scope>IDENTIFICATION</scope>
</reference>
<proteinExistence type="predicted"/>
<organism evidence="2 3">
    <name type="scientific">Ascaris lumbricoides</name>
    <name type="common">Giant roundworm</name>
    <dbReference type="NCBI Taxonomy" id="6252"/>
    <lineage>
        <taxon>Eukaryota</taxon>
        <taxon>Metazoa</taxon>
        <taxon>Ecdysozoa</taxon>
        <taxon>Nematoda</taxon>
        <taxon>Chromadorea</taxon>
        <taxon>Rhabditida</taxon>
        <taxon>Spirurina</taxon>
        <taxon>Ascaridomorpha</taxon>
        <taxon>Ascaridoidea</taxon>
        <taxon>Ascarididae</taxon>
        <taxon>Ascaris</taxon>
    </lineage>
</organism>
<dbReference type="AlphaFoldDB" id="A0A0M3HZ14"/>
<evidence type="ECO:0000313" key="2">
    <source>
        <dbReference type="Proteomes" id="UP000036681"/>
    </source>
</evidence>
<name>A0A0M3HZ14_ASCLU</name>